<evidence type="ECO:0000313" key="2">
    <source>
        <dbReference type="Proteomes" id="UP000245942"/>
    </source>
</evidence>
<reference evidence="1 2" key="1">
    <citation type="journal article" date="2018" name="Mol. Biol. Evol.">
        <title>Broad Genomic Sampling Reveals a Smut Pathogenic Ancestry of the Fungal Clade Ustilaginomycotina.</title>
        <authorList>
            <person name="Kijpornyongpan T."/>
            <person name="Mondo S.J."/>
            <person name="Barry K."/>
            <person name="Sandor L."/>
            <person name="Lee J."/>
            <person name="Lipzen A."/>
            <person name="Pangilinan J."/>
            <person name="LaButti K."/>
            <person name="Hainaut M."/>
            <person name="Henrissat B."/>
            <person name="Grigoriev I.V."/>
            <person name="Spatafora J.W."/>
            <person name="Aime M.C."/>
        </authorList>
    </citation>
    <scope>NUCLEOTIDE SEQUENCE [LARGE SCALE GENOMIC DNA]</scope>
    <source>
        <strain evidence="1 2">MCA 4718</strain>
    </source>
</reference>
<protein>
    <submittedName>
        <fullName evidence="1">Uncharacterized protein</fullName>
    </submittedName>
</protein>
<evidence type="ECO:0000313" key="1">
    <source>
        <dbReference type="EMBL" id="PWN18159.1"/>
    </source>
</evidence>
<sequence length="611" mass="68894">MKQQLIDGRGQTGCEPFPRLPLELVHLICAFACKTTSSSSFPHIDFRTTRTIALVSKRLQQIAIPILYGDVTLSKPSDLWLYARTVNENFTLALETHTLWAGATSETLPPISWWPLTYEPCTMIRSSIADPARLPRDVPVGRFWPVSHSTSGQWAEEAVINILQEACKSVGGITDKPGVDLNRHAFLTLDGQQLTRDEWVVRVFEVQEALDDYLLDLRNRQDTTRSSKNGAKTTVPGTGTYTTASAYVQSDADKRITKLRARREFDCFEHPLMYARSGSGFFIWDAVPPPIPFTEVPAHEDGAFANEARPLDPVYLLTTLERHEVPRTEEIAEFLAAKPSIATLLMALEDVLYTSISITSLALTGCLETLVTSRKASRALPEVRLLSLGPSPPQWDPRIFFRYPELSKLEELHITGRNLHMNERRQLLTRMLPLENLKKVEWNWWPLQRLNMPELWTDSIGIAVGLHREDPIATLWWLVCGPELWIKPDRGYAATFHLTVRAHHEDVADFRRGAHPELLNHPRLTMVAANTPPARNQPAAGSPADGLGNVFEEIAALNIDDDDDSRARRREAEEVDPKSHVARVLAFEQVRARWEESIRASPPPKGQCENN</sequence>
<dbReference type="RefSeq" id="XP_025345319.1">
    <property type="nucleotide sequence ID" value="XM_025494583.1"/>
</dbReference>
<organism evidence="1 2">
    <name type="scientific">Pseudomicrostroma glucosiphilum</name>
    <dbReference type="NCBI Taxonomy" id="1684307"/>
    <lineage>
        <taxon>Eukaryota</taxon>
        <taxon>Fungi</taxon>
        <taxon>Dikarya</taxon>
        <taxon>Basidiomycota</taxon>
        <taxon>Ustilaginomycotina</taxon>
        <taxon>Exobasidiomycetes</taxon>
        <taxon>Microstromatales</taxon>
        <taxon>Microstromatales incertae sedis</taxon>
        <taxon>Pseudomicrostroma</taxon>
    </lineage>
</organism>
<accession>A0A316TXR0</accession>
<keyword evidence="2" id="KW-1185">Reference proteome</keyword>
<dbReference type="GeneID" id="37016317"/>
<gene>
    <name evidence="1" type="ORF">BCV69DRAFT_301611</name>
</gene>
<name>A0A316TXR0_9BASI</name>
<dbReference type="Proteomes" id="UP000245942">
    <property type="component" value="Unassembled WGS sequence"/>
</dbReference>
<dbReference type="OrthoDB" id="3365395at2759"/>
<proteinExistence type="predicted"/>
<dbReference type="AlphaFoldDB" id="A0A316TXR0"/>
<dbReference type="EMBL" id="KZ819338">
    <property type="protein sequence ID" value="PWN18159.1"/>
    <property type="molecule type" value="Genomic_DNA"/>
</dbReference>